<protein>
    <recommendedName>
        <fullName evidence="3">Polysaccharide biosynthesis protein GumN</fullName>
    </recommendedName>
</protein>
<dbReference type="Pfam" id="PF01963">
    <property type="entry name" value="TraB_PrgY_gumN"/>
    <property type="match status" value="1"/>
</dbReference>
<dbReference type="AlphaFoldDB" id="A0A0J1C377"/>
<dbReference type="RefSeq" id="WP_047761144.1">
    <property type="nucleotide sequence ID" value="NZ_CP091510.1"/>
</dbReference>
<accession>A0A0J1C377</accession>
<dbReference type="PANTHER" id="PTHR40590">
    <property type="entry name" value="CYTOPLASMIC PROTEIN-RELATED"/>
    <property type="match status" value="1"/>
</dbReference>
<evidence type="ECO:0000313" key="1">
    <source>
        <dbReference type="EMBL" id="KLT72758.1"/>
    </source>
</evidence>
<dbReference type="InterPro" id="IPR002816">
    <property type="entry name" value="TraB/PrgY/GumN_fam"/>
</dbReference>
<comment type="caution">
    <text evidence="1">The sequence shown here is derived from an EMBL/GenBank/DDBJ whole genome shotgun (WGS) entry which is preliminary data.</text>
</comment>
<dbReference type="PANTHER" id="PTHR40590:SF1">
    <property type="entry name" value="CYTOPLASMIC PROTEIN"/>
    <property type="match status" value="1"/>
</dbReference>
<dbReference type="CDD" id="cd14789">
    <property type="entry name" value="Tiki"/>
    <property type="match status" value="1"/>
</dbReference>
<proteinExistence type="predicted"/>
<dbReference type="EMBL" id="JTDO01000009">
    <property type="protein sequence ID" value="KLT72758.1"/>
    <property type="molecule type" value="Genomic_DNA"/>
</dbReference>
<dbReference type="OrthoDB" id="9025834at2"/>
<organism evidence="1 2">
    <name type="scientific">Neisseria arctica</name>
    <dbReference type="NCBI Taxonomy" id="1470200"/>
    <lineage>
        <taxon>Bacteria</taxon>
        <taxon>Pseudomonadati</taxon>
        <taxon>Pseudomonadota</taxon>
        <taxon>Betaproteobacteria</taxon>
        <taxon>Neisseriales</taxon>
        <taxon>Neisseriaceae</taxon>
        <taxon>Neisseria</taxon>
    </lineage>
</organism>
<dbReference type="STRING" id="1470200.PL75_06690"/>
<dbReference type="InterPro" id="IPR047111">
    <property type="entry name" value="YbaP-like"/>
</dbReference>
<dbReference type="PATRIC" id="fig|1470200.3.peg.2560"/>
<sequence length="306" mass="34825">MQKILLTLFALFWAVTGFAKSNIQDNTFLWKISKEGRPDSYLLGTMHVGPVGVRLPAAYQGALDRVERLVVESNEAELHDPRYAADMAKMFLLMADGRTLNQSLGARRIEALNRSLSLGNDKLAFDGNSKLKPWAVWLSVQSLFVPKGYSSEYGIDVQLIKRATESGKTVMALERLEPLHYFQTVPEDKIKRGFDVINRNPKRFLKQQAQAIEDYYAGNALKLWSDLANPNYVLAGTPGRDRAYWQDFLYNKLLIERNQQWLPKLIEILPKEPTLVAVGAAHLDGEHGLIRRLRQVGYRVEPVRTR</sequence>
<dbReference type="Proteomes" id="UP000036027">
    <property type="component" value="Unassembled WGS sequence"/>
</dbReference>
<evidence type="ECO:0000313" key="2">
    <source>
        <dbReference type="Proteomes" id="UP000036027"/>
    </source>
</evidence>
<name>A0A0J1C377_9NEIS</name>
<gene>
    <name evidence="1" type="ORF">PL75_06690</name>
</gene>
<evidence type="ECO:0008006" key="3">
    <source>
        <dbReference type="Google" id="ProtNLM"/>
    </source>
</evidence>
<keyword evidence="2" id="KW-1185">Reference proteome</keyword>
<reference evidence="1 2" key="1">
    <citation type="submission" date="2014-11" db="EMBL/GenBank/DDBJ databases">
        <title>Genome of a novel goose pathogen.</title>
        <authorList>
            <person name="Hansen C.M."/>
            <person name="Hueffer K."/>
            <person name="Choi S.C."/>
        </authorList>
    </citation>
    <scope>NUCLEOTIDE SEQUENCE [LARGE SCALE GENOMIC DNA]</scope>
    <source>
        <strain evidence="1 2">KH1503</strain>
    </source>
</reference>